<dbReference type="AlphaFoldDB" id="A0A3B0SEC9"/>
<reference evidence="2" key="1">
    <citation type="submission" date="2018-06" db="EMBL/GenBank/DDBJ databases">
        <authorList>
            <person name="Zhirakovskaya E."/>
        </authorList>
    </citation>
    <scope>NUCLEOTIDE SEQUENCE</scope>
</reference>
<sequence>MTDSFDRIAFANPAPQGTDLPSALMSTTALLDIIDEGAAIMPVETTPIQTRETDKPTSTRRGWLTAAVAFGVVLVVGTIFIVLSRQSQEISPAQENTTTTVAPDAMSPEMAANVARANEIIAIWNEGDLSAFNNTFQESAPFGKVTESTSDVQRYLALRMVLNDQRTGDCAPSGSGQAIRCELMSVDDLGGPLGISTPVNWRLTLSDSGKITALSTTERVGMVFPMNEMAKWLKAVHPGVWESLDWNGPGIGDPEGLAATLLEYYDEFVAQSDEFSYTD</sequence>
<gene>
    <name evidence="2" type="ORF">MNBD_ACTINO01-1407</name>
</gene>
<name>A0A3B0SEC9_9ZZZZ</name>
<keyword evidence="1" id="KW-0812">Transmembrane</keyword>
<feature type="transmembrane region" description="Helical" evidence="1">
    <location>
        <begin position="63"/>
        <end position="83"/>
    </location>
</feature>
<organism evidence="2">
    <name type="scientific">hydrothermal vent metagenome</name>
    <dbReference type="NCBI Taxonomy" id="652676"/>
    <lineage>
        <taxon>unclassified sequences</taxon>
        <taxon>metagenomes</taxon>
        <taxon>ecological metagenomes</taxon>
    </lineage>
</organism>
<evidence type="ECO:0000313" key="2">
    <source>
        <dbReference type="EMBL" id="VAW03598.1"/>
    </source>
</evidence>
<keyword evidence="1" id="KW-1133">Transmembrane helix</keyword>
<proteinExistence type="predicted"/>
<accession>A0A3B0SEC9</accession>
<protein>
    <submittedName>
        <fullName evidence="2">Uncharacterized protein</fullName>
    </submittedName>
</protein>
<evidence type="ECO:0000256" key="1">
    <source>
        <dbReference type="SAM" id="Phobius"/>
    </source>
</evidence>
<dbReference type="EMBL" id="UOEI01000371">
    <property type="protein sequence ID" value="VAW03598.1"/>
    <property type="molecule type" value="Genomic_DNA"/>
</dbReference>
<keyword evidence="1" id="KW-0472">Membrane</keyword>